<protein>
    <submittedName>
        <fullName evidence="1">Uncharacterized protein</fullName>
    </submittedName>
</protein>
<reference evidence="2" key="1">
    <citation type="submission" date="2016-03" db="EMBL/GenBank/DDBJ databases">
        <authorList>
            <person name="Ray J."/>
            <person name="Price M."/>
            <person name="Deutschbauer A."/>
        </authorList>
    </citation>
    <scope>NUCLEOTIDE SEQUENCE [LARGE SCALE GENOMIC DNA]</scope>
    <source>
        <strain evidence="2">FW300-N1B4</strain>
    </source>
</reference>
<evidence type="ECO:0000313" key="2">
    <source>
        <dbReference type="Proteomes" id="UP000076489"/>
    </source>
</evidence>
<dbReference type="Proteomes" id="UP000076489">
    <property type="component" value="Unassembled WGS sequence"/>
</dbReference>
<dbReference type="EMBL" id="LUKJ01000001">
    <property type="protein sequence ID" value="KZN21288.1"/>
    <property type="molecule type" value="Genomic_DNA"/>
</dbReference>
<name>A0A161XHC3_PSEFL</name>
<comment type="caution">
    <text evidence="1">The sequence shown here is derived from an EMBL/GenBank/DDBJ whole genome shotgun (WGS) entry which is preliminary data.</text>
</comment>
<sequence>MKPVQWLFLMSCMAGLIVMRRDSATALAAMKVGRERLHRALSDMYWRESERETAKMGYAYGDHSNRSEP</sequence>
<reference evidence="1 2" key="2">
    <citation type="journal article" date="2018" name="Nature">
        <title>Mutant phenotypes for thousands of bacterial genes of unknown function.</title>
        <authorList>
            <person name="Price M.N."/>
            <person name="Wetmore K.M."/>
            <person name="Waters R.J."/>
            <person name="Callaghan M."/>
            <person name="Ray J."/>
            <person name="Liu H."/>
            <person name="Kuehl J.V."/>
            <person name="Melnyk R.A."/>
            <person name="Lamson J.S."/>
            <person name="Suh Y."/>
            <person name="Carlson H.K."/>
            <person name="Esquivel Z."/>
            <person name="Sadeeshkumar H."/>
            <person name="Chakraborty R."/>
            <person name="Zane G.M."/>
            <person name="Rubin B.E."/>
            <person name="Wall J.D."/>
            <person name="Visel A."/>
            <person name="Bristow J."/>
            <person name="Blow M.J."/>
            <person name="Arkin A.P."/>
            <person name="Deutschbauer A.M."/>
        </authorList>
    </citation>
    <scope>NUCLEOTIDE SEQUENCE [LARGE SCALE GENOMIC DNA]</scope>
    <source>
        <strain evidence="1 2">FW300-N1B4</strain>
    </source>
</reference>
<evidence type="ECO:0000313" key="1">
    <source>
        <dbReference type="EMBL" id="KZN21288.1"/>
    </source>
</evidence>
<gene>
    <name evidence="1" type="ORF">A1D17_02335</name>
</gene>
<organism evidence="1 2">
    <name type="scientific">Pseudomonas fluorescens</name>
    <dbReference type="NCBI Taxonomy" id="294"/>
    <lineage>
        <taxon>Bacteria</taxon>
        <taxon>Pseudomonadati</taxon>
        <taxon>Pseudomonadota</taxon>
        <taxon>Gammaproteobacteria</taxon>
        <taxon>Pseudomonadales</taxon>
        <taxon>Pseudomonadaceae</taxon>
        <taxon>Pseudomonas</taxon>
    </lineage>
</organism>
<proteinExistence type="predicted"/>
<accession>A0A161XHC3</accession>
<dbReference type="AlphaFoldDB" id="A0A161XHC3"/>